<dbReference type="Proteomes" id="UP000662814">
    <property type="component" value="Chromosome"/>
</dbReference>
<evidence type="ECO:0000313" key="1">
    <source>
        <dbReference type="EMBL" id="QPZ39528.1"/>
    </source>
</evidence>
<dbReference type="EMBL" id="CP061169">
    <property type="protein sequence ID" value="QPZ39528.1"/>
    <property type="molecule type" value="Genomic_DNA"/>
</dbReference>
<accession>A0ABX6YLA5</accession>
<evidence type="ECO:0000313" key="2">
    <source>
        <dbReference type="Proteomes" id="UP000662814"/>
    </source>
</evidence>
<organism evidence="1 2">
    <name type="scientific">Paramicrobacterium chengjingii</name>
    <dbReference type="NCBI Taxonomy" id="2769067"/>
    <lineage>
        <taxon>Bacteria</taxon>
        <taxon>Bacillati</taxon>
        <taxon>Actinomycetota</taxon>
        <taxon>Actinomycetes</taxon>
        <taxon>Micrococcales</taxon>
        <taxon>Microbacteriaceae</taxon>
        <taxon>Paramicrobacterium</taxon>
    </lineage>
</organism>
<reference evidence="1 2" key="1">
    <citation type="submission" date="2020-12" db="EMBL/GenBank/DDBJ databases">
        <title>Microbacterium sp. HY060.</title>
        <authorList>
            <person name="Zhou J."/>
        </authorList>
    </citation>
    <scope>NUCLEOTIDE SEQUENCE [LARGE SCALE GENOMIC DNA]</scope>
    <source>
        <strain evidence="1 2">HY60</strain>
    </source>
</reference>
<dbReference type="RefSeq" id="WP_166988992.1">
    <property type="nucleotide sequence ID" value="NZ_CP061169.1"/>
</dbReference>
<gene>
    <name evidence="1" type="ORF">HCR76_05585</name>
</gene>
<proteinExistence type="predicted"/>
<keyword evidence="2" id="KW-1185">Reference proteome</keyword>
<protein>
    <submittedName>
        <fullName evidence="1">Uncharacterized protein</fullName>
    </submittedName>
</protein>
<name>A0ABX6YLA5_9MICO</name>
<sequence length="113" mass="12428">MSDKMPSEAWQREVMDDAMKRVWEVAREATKDGPPYSSKVIEDALQAVADKHASVGAEQSTAIYIWAVVALDALTHALDQQAIHAGAKNYYEFYVSHVINKLEGGLGGENDGY</sequence>